<dbReference type="InterPro" id="IPR007047">
    <property type="entry name" value="Flp_Fap"/>
</dbReference>
<keyword evidence="1" id="KW-0812">Transmembrane</keyword>
<organism evidence="2 3">
    <name type="scientific">Vibrio atlanticus (strain LGP32)</name>
    <name type="common">Vibrio splendidus (strain Mel32)</name>
    <dbReference type="NCBI Taxonomy" id="575788"/>
    <lineage>
        <taxon>Bacteria</taxon>
        <taxon>Pseudomonadati</taxon>
        <taxon>Pseudomonadota</taxon>
        <taxon>Gammaproteobacteria</taxon>
        <taxon>Vibrionales</taxon>
        <taxon>Vibrionaceae</taxon>
        <taxon>Vibrio</taxon>
    </lineage>
</organism>
<sequence>MYYKTLAKMAELKMKFEDDVRGVTAVEYAIIAVVMSALVLAAFNTPALEKAIKGALTAVTNNLTSVTPKAKS</sequence>
<gene>
    <name evidence="2" type="ordered locus">VS_II0469</name>
</gene>
<dbReference type="EMBL" id="FM954973">
    <property type="protein sequence ID" value="CAV25988.1"/>
    <property type="molecule type" value="Genomic_DNA"/>
</dbReference>
<dbReference type="KEGG" id="vsp:VS_II0469"/>
<evidence type="ECO:0000256" key="1">
    <source>
        <dbReference type="SAM" id="Phobius"/>
    </source>
</evidence>
<evidence type="ECO:0000313" key="3">
    <source>
        <dbReference type="Proteomes" id="UP000009100"/>
    </source>
</evidence>
<dbReference type="Pfam" id="PF04964">
    <property type="entry name" value="Flp_Fap"/>
    <property type="match status" value="1"/>
</dbReference>
<dbReference type="STRING" id="575788.VS_II0469"/>
<name>B7VR84_VIBA3</name>
<reference evidence="2 3" key="1">
    <citation type="submission" date="2009-02" db="EMBL/GenBank/DDBJ databases">
        <title>Vibrio splendidus str. LGP32 complete genome.</title>
        <authorList>
            <person name="Mazel D."/>
            <person name="Le Roux F."/>
        </authorList>
    </citation>
    <scope>NUCLEOTIDE SEQUENCE [LARGE SCALE GENOMIC DNA]</scope>
    <source>
        <strain evidence="2 3">LGP32</strain>
    </source>
</reference>
<evidence type="ECO:0008006" key="4">
    <source>
        <dbReference type="Google" id="ProtNLM"/>
    </source>
</evidence>
<protein>
    <recommendedName>
        <fullName evidence="4">Flp family type IVb pilin</fullName>
    </recommendedName>
</protein>
<dbReference type="AlphaFoldDB" id="B7VR84"/>
<keyword evidence="1" id="KW-1133">Transmembrane helix</keyword>
<evidence type="ECO:0000313" key="2">
    <source>
        <dbReference type="EMBL" id="CAV25988.1"/>
    </source>
</evidence>
<dbReference type="HOGENOM" id="CLU_171854_2_0_6"/>
<proteinExistence type="predicted"/>
<dbReference type="PATRIC" id="fig|575788.5.peg.455"/>
<accession>B7VR84</accession>
<keyword evidence="1" id="KW-0472">Membrane</keyword>
<dbReference type="Proteomes" id="UP000009100">
    <property type="component" value="Chromosome 2"/>
</dbReference>
<feature type="transmembrane region" description="Helical" evidence="1">
    <location>
        <begin position="20"/>
        <end position="43"/>
    </location>
</feature>